<dbReference type="OrthoDB" id="2796844at2759"/>
<evidence type="ECO:0000313" key="4">
    <source>
        <dbReference type="Proteomes" id="UP000765509"/>
    </source>
</evidence>
<keyword evidence="4" id="KW-1185">Reference proteome</keyword>
<protein>
    <recommendedName>
        <fullName evidence="2">Reverse transcriptase Ty1/copia-type domain-containing protein</fullName>
    </recommendedName>
</protein>
<accession>A0A9Q3C5H3</accession>
<evidence type="ECO:0000256" key="1">
    <source>
        <dbReference type="SAM" id="MobiDB-lite"/>
    </source>
</evidence>
<dbReference type="InterPro" id="IPR013103">
    <property type="entry name" value="RVT_2"/>
</dbReference>
<feature type="region of interest" description="Disordered" evidence="1">
    <location>
        <begin position="109"/>
        <end position="146"/>
    </location>
</feature>
<organism evidence="3 4">
    <name type="scientific">Austropuccinia psidii MF-1</name>
    <dbReference type="NCBI Taxonomy" id="1389203"/>
    <lineage>
        <taxon>Eukaryota</taxon>
        <taxon>Fungi</taxon>
        <taxon>Dikarya</taxon>
        <taxon>Basidiomycota</taxon>
        <taxon>Pucciniomycotina</taxon>
        <taxon>Pucciniomycetes</taxon>
        <taxon>Pucciniales</taxon>
        <taxon>Sphaerophragmiaceae</taxon>
        <taxon>Austropuccinia</taxon>
    </lineage>
</organism>
<dbReference type="Pfam" id="PF07727">
    <property type="entry name" value="RVT_2"/>
    <property type="match status" value="1"/>
</dbReference>
<reference evidence="3" key="1">
    <citation type="submission" date="2021-03" db="EMBL/GenBank/DDBJ databases">
        <title>Draft genome sequence of rust myrtle Austropuccinia psidii MF-1, a brazilian biotype.</title>
        <authorList>
            <person name="Quecine M.C."/>
            <person name="Pachon D.M.R."/>
            <person name="Bonatelli M.L."/>
            <person name="Correr F.H."/>
            <person name="Franceschini L.M."/>
            <person name="Leite T.F."/>
            <person name="Margarido G.R.A."/>
            <person name="Almeida C.A."/>
            <person name="Ferrarezi J.A."/>
            <person name="Labate C.A."/>
        </authorList>
    </citation>
    <scope>NUCLEOTIDE SEQUENCE</scope>
    <source>
        <strain evidence="3">MF-1</strain>
    </source>
</reference>
<evidence type="ECO:0000313" key="3">
    <source>
        <dbReference type="EMBL" id="MBW0478816.1"/>
    </source>
</evidence>
<dbReference type="EMBL" id="AVOT02005338">
    <property type="protein sequence ID" value="MBW0478816.1"/>
    <property type="molecule type" value="Genomic_DNA"/>
</dbReference>
<dbReference type="AlphaFoldDB" id="A0A9Q3C5H3"/>
<proteinExistence type="predicted"/>
<name>A0A9Q3C5H3_9BASI</name>
<sequence>MYWAEGVNTSAMLSNILPTPSRLNNSPYTLWTGLYPKIQRICTFGCRAIVTVLRNHRAWKLGATGSEEIFLGYKTRNTAYCVLCLSDSKILTTKHKLTLPKIPLLEIDESQPLPENRNAPSEPEDDPLEEEKPSTNSLPEFLPENPSRIRAIGPRHPTLVTSDINDINILPYKRRANTFVTSLGSTLRTFKAALDSLERAKWIKAIKKELLSMTQLNVLEMIELKRDYKLMPGINFERTYSPAGCLNSLHTLIAFAASEGLQFHQVDVKSAFLNAPLTKDVYLSIPQGLETDHRRYCLKLKKTIYGLKKAPLACYEHWKDWLVKIKFFSCVSDPCVFHRGDKSPTWIYIHVEDIAIFGHDVTVFKREISLQLNIKDSGPADLMLGIKINHFNDEISLDQQHFTESLIHLYGMTD</sequence>
<dbReference type="Proteomes" id="UP000765509">
    <property type="component" value="Unassembled WGS sequence"/>
</dbReference>
<feature type="domain" description="Reverse transcriptase Ty1/copia-type" evidence="2">
    <location>
        <begin position="226"/>
        <end position="414"/>
    </location>
</feature>
<comment type="caution">
    <text evidence="3">The sequence shown here is derived from an EMBL/GenBank/DDBJ whole genome shotgun (WGS) entry which is preliminary data.</text>
</comment>
<evidence type="ECO:0000259" key="2">
    <source>
        <dbReference type="Pfam" id="PF07727"/>
    </source>
</evidence>
<gene>
    <name evidence="3" type="ORF">O181_018531</name>
</gene>